<evidence type="ECO:0000259" key="1">
    <source>
        <dbReference type="Pfam" id="PF13091"/>
    </source>
</evidence>
<protein>
    <submittedName>
        <fullName evidence="2">HKD family nuclease</fullName>
    </submittedName>
</protein>
<dbReference type="RefSeq" id="WP_024096838.1">
    <property type="nucleotide sequence ID" value="NZ_CP010588.1"/>
</dbReference>
<dbReference type="Pfam" id="PF13091">
    <property type="entry name" value="PLDc_2"/>
    <property type="match status" value="1"/>
</dbReference>
<dbReference type="SUPFAM" id="SSF56024">
    <property type="entry name" value="Phospholipase D/nuclease"/>
    <property type="match status" value="1"/>
</dbReference>
<proteinExistence type="predicted"/>
<dbReference type="InterPro" id="IPR025202">
    <property type="entry name" value="PLD-like_dom"/>
</dbReference>
<dbReference type="EMBL" id="CP010784">
    <property type="protein sequence ID" value="ATF05459.1"/>
    <property type="molecule type" value="Genomic_DNA"/>
</dbReference>
<reference evidence="2 3" key="1">
    <citation type="journal article" date="2017" name="Front. Microbiol.">
        <title>Phaeobacter piscinae sp. nov., a species of the Roseobacter group and potential aquaculture probiont.</title>
        <authorList>
            <person name="Sonnenschein E.C."/>
            <person name="Phippen C.B.W."/>
            <person name="Nielsen K.F."/>
            <person name="Mateiu R.V."/>
            <person name="Melchiorsen J."/>
            <person name="Gram L."/>
            <person name="Overmann J."/>
            <person name="Freese H.M."/>
        </authorList>
    </citation>
    <scope>NUCLEOTIDE SEQUENCE [LARGE SCALE GENOMIC DNA]</scope>
    <source>
        <strain evidence="2 3">P63</strain>
    </source>
</reference>
<dbReference type="AlphaFoldDB" id="A0AAC9Z9P2"/>
<gene>
    <name evidence="2" type="ORF">PhaeoP63_01378</name>
</gene>
<sequence length="409" mass="45294">MAHTQSIQLLLNDDCTGHRTEIGALFKNARRFECMVAFAKMSGWKEMKAPLEKALSKGMAARFAVGLDFYHTDPALLRALFRLSKKHNLELYLSNSQSTFHPKIYAFETGGGCKIVVGSANFTQGGLLHNYEASLLIDDESSAMMEKITSHFDGLIDNNEIVLATKPLIDSYANDHAINAAWARFAKRRASHAVNSDEAPFDVLAGFLRMMQEGDASSPFNAQMKARRDNLSVAPTQLRSIAAWKGKTAHGFLTEYEHLIGSFHSGGLDRAKTRITEKREDFVCAVASIIDHADLSPRDAFATLHAAFANIKGAGINLLTEILHTLDNTRFAVMNQNAVAGLRLAGYDEFPLHPSKGSVSPDKYQLYCDHAGAVCKALELRDFTELDALFNYIYWHEDRPDDDGGNDED</sequence>
<evidence type="ECO:0000313" key="2">
    <source>
        <dbReference type="EMBL" id="ATF05459.1"/>
    </source>
</evidence>
<accession>A0AAC9Z9P2</accession>
<dbReference type="Gene3D" id="3.30.870.10">
    <property type="entry name" value="Endonuclease Chain A"/>
    <property type="match status" value="1"/>
</dbReference>
<feature type="domain" description="Phospholipase D-like" evidence="1">
    <location>
        <begin position="45"/>
        <end position="155"/>
    </location>
</feature>
<dbReference type="GeneID" id="31845810"/>
<dbReference type="Proteomes" id="UP000217545">
    <property type="component" value="Chromosome"/>
</dbReference>
<dbReference type="CDD" id="cd09117">
    <property type="entry name" value="PLDc_Bfil_DEXD_like"/>
    <property type="match status" value="1"/>
</dbReference>
<evidence type="ECO:0000313" key="3">
    <source>
        <dbReference type="Proteomes" id="UP000217545"/>
    </source>
</evidence>
<organism evidence="2 3">
    <name type="scientific">Phaeobacter gallaeciensis</name>
    <dbReference type="NCBI Taxonomy" id="60890"/>
    <lineage>
        <taxon>Bacteria</taxon>
        <taxon>Pseudomonadati</taxon>
        <taxon>Pseudomonadota</taxon>
        <taxon>Alphaproteobacteria</taxon>
        <taxon>Rhodobacterales</taxon>
        <taxon>Roseobacteraceae</taxon>
        <taxon>Phaeobacter</taxon>
    </lineage>
</organism>
<name>A0AAC9Z9P2_9RHOB</name>